<dbReference type="GO" id="GO:0030497">
    <property type="term" value="P:fatty acid elongation"/>
    <property type="evidence" value="ECO:0007669"/>
    <property type="project" value="UniProtKB-ARBA"/>
</dbReference>
<dbReference type="NCBIfam" id="TIGR01830">
    <property type="entry name" value="3oxo_ACP_reduc"/>
    <property type="match status" value="1"/>
</dbReference>
<evidence type="ECO:0000313" key="15">
    <source>
        <dbReference type="Proteomes" id="UP000509597"/>
    </source>
</evidence>
<evidence type="ECO:0000256" key="3">
    <source>
        <dbReference type="ARBA" id="ARBA00012948"/>
    </source>
</evidence>
<dbReference type="NCBIfam" id="NF004197">
    <property type="entry name" value="PRK05653.1-1"/>
    <property type="match status" value="1"/>
</dbReference>
<dbReference type="Proteomes" id="UP000509597">
    <property type="component" value="Chromosome"/>
</dbReference>
<dbReference type="InterPro" id="IPR011284">
    <property type="entry name" value="3oxo_ACP_reduc"/>
</dbReference>
<evidence type="ECO:0000256" key="11">
    <source>
        <dbReference type="PIRSR" id="PIRSR611284-2"/>
    </source>
</evidence>
<evidence type="ECO:0000256" key="8">
    <source>
        <dbReference type="ARBA" id="ARBA00023098"/>
    </source>
</evidence>
<dbReference type="InterPro" id="IPR050259">
    <property type="entry name" value="SDR"/>
</dbReference>
<dbReference type="PRINTS" id="PR00081">
    <property type="entry name" value="GDHRDH"/>
</dbReference>
<comment type="pathway">
    <text evidence="1 12">Lipid metabolism; fatty acid biosynthesis.</text>
</comment>
<sequence>MSLQGKVALVTGASRGIGQAIALELAQMGATVIGTATSDSGAEAISAYLKEAGATGIGLRLNVTEDGACDAIVAQIEKEFGAIAVLVNNAGITRDNLLMRMKDEEWDAIMDTNLKPVYKLSKAVMRNMMKARWGRIINIASVVGATGNAGQTNYSAAKAALFGFTKSLAKEIGSRGVTVNAVAPGFIDTDMTKGLPDEQKAHLVANIALGRLGDPKDIADAVGFLASDKAAYITGNTIHVNGGMFMN</sequence>
<dbReference type="SMART" id="SM00822">
    <property type="entry name" value="PKS_KR"/>
    <property type="match status" value="1"/>
</dbReference>
<evidence type="ECO:0000256" key="5">
    <source>
        <dbReference type="ARBA" id="ARBA00022832"/>
    </source>
</evidence>
<keyword evidence="5 12" id="KW-0276">Fatty acid metabolism</keyword>
<dbReference type="InterPro" id="IPR002347">
    <property type="entry name" value="SDR_fam"/>
</dbReference>
<organism evidence="14 15">
    <name type="scientific">Chitinibacter bivalviorum</name>
    <dbReference type="NCBI Taxonomy" id="2739434"/>
    <lineage>
        <taxon>Bacteria</taxon>
        <taxon>Pseudomonadati</taxon>
        <taxon>Pseudomonadota</taxon>
        <taxon>Betaproteobacteria</taxon>
        <taxon>Neisseriales</taxon>
        <taxon>Chitinibacteraceae</taxon>
        <taxon>Chitinibacter</taxon>
    </lineage>
</organism>
<feature type="binding site" evidence="11">
    <location>
        <begin position="154"/>
        <end position="158"/>
    </location>
    <ligand>
        <name>NADP(+)</name>
        <dbReference type="ChEBI" id="CHEBI:58349"/>
    </ligand>
</feature>
<dbReference type="EMBL" id="CP058627">
    <property type="protein sequence ID" value="QLG88510.1"/>
    <property type="molecule type" value="Genomic_DNA"/>
</dbReference>
<feature type="active site" description="Proton acceptor" evidence="10">
    <location>
        <position position="154"/>
    </location>
</feature>
<keyword evidence="9 12" id="KW-0275">Fatty acid biosynthesis</keyword>
<evidence type="ECO:0000256" key="2">
    <source>
        <dbReference type="ARBA" id="ARBA00006484"/>
    </source>
</evidence>
<dbReference type="PANTHER" id="PTHR42879">
    <property type="entry name" value="3-OXOACYL-(ACYL-CARRIER-PROTEIN) REDUCTASE"/>
    <property type="match status" value="1"/>
</dbReference>
<comment type="similarity">
    <text evidence="2 12">Belongs to the short-chain dehydrogenases/reductases (SDR) family.</text>
</comment>
<dbReference type="GO" id="GO:0004316">
    <property type="term" value="F:3-oxoacyl-[acyl-carrier-protein] reductase (NADPH) activity"/>
    <property type="evidence" value="ECO:0007669"/>
    <property type="project" value="UniProtKB-UniRule"/>
</dbReference>
<evidence type="ECO:0000256" key="1">
    <source>
        <dbReference type="ARBA" id="ARBA00005194"/>
    </source>
</evidence>
<evidence type="ECO:0000313" key="14">
    <source>
        <dbReference type="EMBL" id="QLG88510.1"/>
    </source>
</evidence>
<gene>
    <name evidence="14" type="primary">fabG</name>
    <name evidence="14" type="ORF">HQ393_09760</name>
</gene>
<dbReference type="Pfam" id="PF13561">
    <property type="entry name" value="adh_short_C2"/>
    <property type="match status" value="1"/>
</dbReference>
<keyword evidence="4 12" id="KW-0444">Lipid biosynthesis</keyword>
<comment type="function">
    <text evidence="12">Catalyzes the NADPH-dependent reduction of beta-ketoacyl-ACP substrates to beta-hydroxyacyl-ACP products, the first reductive step in the elongation cycle of fatty acid biosynthesis.</text>
</comment>
<keyword evidence="6 11" id="KW-0521">NADP</keyword>
<dbReference type="InterPro" id="IPR057326">
    <property type="entry name" value="KR_dom"/>
</dbReference>
<dbReference type="InterPro" id="IPR020904">
    <property type="entry name" value="Sc_DH/Rdtase_CS"/>
</dbReference>
<proteinExistence type="inferred from homology"/>
<comment type="subunit">
    <text evidence="12">Homotetramer.</text>
</comment>
<evidence type="ECO:0000256" key="6">
    <source>
        <dbReference type="ARBA" id="ARBA00022857"/>
    </source>
</evidence>
<evidence type="ECO:0000256" key="4">
    <source>
        <dbReference type="ARBA" id="ARBA00022516"/>
    </source>
</evidence>
<evidence type="ECO:0000256" key="12">
    <source>
        <dbReference type="RuleBase" id="RU366074"/>
    </source>
</evidence>
<evidence type="ECO:0000259" key="13">
    <source>
        <dbReference type="SMART" id="SM00822"/>
    </source>
</evidence>
<name>A0A7H9BIG2_9NEIS</name>
<feature type="binding site" evidence="11">
    <location>
        <begin position="62"/>
        <end position="63"/>
    </location>
    <ligand>
        <name>NADP(+)</name>
        <dbReference type="ChEBI" id="CHEBI:58349"/>
    </ligand>
</feature>
<feature type="domain" description="Ketoreductase" evidence="13">
    <location>
        <begin position="6"/>
        <end position="190"/>
    </location>
</feature>
<dbReference type="SUPFAM" id="SSF51735">
    <property type="entry name" value="NAD(P)-binding Rossmann-fold domains"/>
    <property type="match status" value="1"/>
</dbReference>
<dbReference type="NCBIfam" id="NF005559">
    <property type="entry name" value="PRK07231.1"/>
    <property type="match status" value="1"/>
</dbReference>
<dbReference type="CDD" id="cd05333">
    <property type="entry name" value="BKR_SDR_c"/>
    <property type="match status" value="1"/>
</dbReference>
<protein>
    <recommendedName>
        <fullName evidence="3 12">3-oxoacyl-[acyl-carrier-protein] reductase</fullName>
        <ecNumber evidence="3 12">1.1.1.100</ecNumber>
    </recommendedName>
</protein>
<feature type="binding site" evidence="11">
    <location>
        <position position="187"/>
    </location>
    <ligand>
        <name>NADP(+)</name>
        <dbReference type="ChEBI" id="CHEBI:58349"/>
    </ligand>
</feature>
<keyword evidence="7 12" id="KW-0560">Oxidoreductase</keyword>
<dbReference type="UniPathway" id="UPA00094"/>
<evidence type="ECO:0000256" key="7">
    <source>
        <dbReference type="ARBA" id="ARBA00023002"/>
    </source>
</evidence>
<dbReference type="Gene3D" id="3.40.50.720">
    <property type="entry name" value="NAD(P)-binding Rossmann-like Domain"/>
    <property type="match status" value="1"/>
</dbReference>
<dbReference type="PANTHER" id="PTHR42879:SF2">
    <property type="entry name" value="3-OXOACYL-[ACYL-CARRIER-PROTEIN] REDUCTASE FABG"/>
    <property type="match status" value="1"/>
</dbReference>
<comment type="catalytic activity">
    <reaction evidence="12">
        <text>a (3R)-hydroxyacyl-[ACP] + NADP(+) = a 3-oxoacyl-[ACP] + NADPH + H(+)</text>
        <dbReference type="Rhea" id="RHEA:17397"/>
        <dbReference type="Rhea" id="RHEA-COMP:9916"/>
        <dbReference type="Rhea" id="RHEA-COMP:9945"/>
        <dbReference type="ChEBI" id="CHEBI:15378"/>
        <dbReference type="ChEBI" id="CHEBI:57783"/>
        <dbReference type="ChEBI" id="CHEBI:58349"/>
        <dbReference type="ChEBI" id="CHEBI:78776"/>
        <dbReference type="ChEBI" id="CHEBI:78827"/>
        <dbReference type="EC" id="1.1.1.100"/>
    </reaction>
</comment>
<dbReference type="AlphaFoldDB" id="A0A7H9BIG2"/>
<dbReference type="KEGG" id="chiz:HQ393_09760"/>
<dbReference type="FunFam" id="3.40.50.720:FF:000037">
    <property type="entry name" value="3-oxoacyl-[acyl-carrier-protein] reductase FabG"/>
    <property type="match status" value="1"/>
</dbReference>
<keyword evidence="8 12" id="KW-0443">Lipid metabolism</keyword>
<evidence type="ECO:0000256" key="9">
    <source>
        <dbReference type="ARBA" id="ARBA00023160"/>
    </source>
</evidence>
<dbReference type="EC" id="1.1.1.100" evidence="3 12"/>
<dbReference type="NCBIfam" id="NF009466">
    <property type="entry name" value="PRK12826.1-2"/>
    <property type="match status" value="1"/>
</dbReference>
<feature type="binding site" evidence="11">
    <location>
        <position position="37"/>
    </location>
    <ligand>
        <name>NADP(+)</name>
        <dbReference type="ChEBI" id="CHEBI:58349"/>
    </ligand>
</feature>
<evidence type="ECO:0000256" key="10">
    <source>
        <dbReference type="PIRSR" id="PIRSR611284-1"/>
    </source>
</evidence>
<feature type="binding site" evidence="11">
    <location>
        <begin position="12"/>
        <end position="15"/>
    </location>
    <ligand>
        <name>NADP(+)</name>
        <dbReference type="ChEBI" id="CHEBI:58349"/>
    </ligand>
</feature>
<dbReference type="InterPro" id="IPR036291">
    <property type="entry name" value="NAD(P)-bd_dom_sf"/>
</dbReference>
<dbReference type="PRINTS" id="PR00080">
    <property type="entry name" value="SDRFAMILY"/>
</dbReference>
<dbReference type="PROSITE" id="PS00061">
    <property type="entry name" value="ADH_SHORT"/>
    <property type="match status" value="1"/>
</dbReference>
<keyword evidence="15" id="KW-1185">Reference proteome</keyword>
<accession>A0A7H9BIG2</accession>
<reference evidence="14 15" key="1">
    <citation type="submission" date="2020-07" db="EMBL/GenBank/DDBJ databases">
        <title>Complete genome sequence of Chitinibacter sp. 2T18.</title>
        <authorList>
            <person name="Bae J.-W."/>
            <person name="Choi J.-W."/>
        </authorList>
    </citation>
    <scope>NUCLEOTIDE SEQUENCE [LARGE SCALE GENOMIC DNA]</scope>
    <source>
        <strain evidence="14 15">2T18</strain>
    </source>
</reference>
<dbReference type="GO" id="GO:0051287">
    <property type="term" value="F:NAD binding"/>
    <property type="evidence" value="ECO:0007669"/>
    <property type="project" value="UniProtKB-UniRule"/>
</dbReference>
<feature type="binding site" evidence="11">
    <location>
        <position position="89"/>
    </location>
    <ligand>
        <name>NADP(+)</name>
        <dbReference type="ChEBI" id="CHEBI:58349"/>
    </ligand>
</feature>